<keyword evidence="1" id="KW-1133">Transmembrane helix</keyword>
<feature type="transmembrane region" description="Helical" evidence="1">
    <location>
        <begin position="101"/>
        <end position="122"/>
    </location>
</feature>
<keyword evidence="1" id="KW-0472">Membrane</keyword>
<sequence>MGDDTLIAFFANADAVAQRIQEWNEYRLKQEIAAKERTIDIQVEKASDAKANKLAAHKLEKIQAWNEAQLERQKLRQKRFEQFKGLVFWLGGWVGSGRSGIFFFICGVLISATATAVAIINLPTFLSCPNSKSLCYQVYQMRFNNQSVILPGQAKDIVAEYERNKSKSKRRK</sequence>
<evidence type="ECO:0000313" key="2">
    <source>
        <dbReference type="EMBL" id="RCJ31942.1"/>
    </source>
</evidence>
<organism evidence="2 3">
    <name type="scientific">Nostoc punctiforme NIES-2108</name>
    <dbReference type="NCBI Taxonomy" id="1356359"/>
    <lineage>
        <taxon>Bacteria</taxon>
        <taxon>Bacillati</taxon>
        <taxon>Cyanobacteriota</taxon>
        <taxon>Cyanophyceae</taxon>
        <taxon>Nostocales</taxon>
        <taxon>Nostocaceae</taxon>
        <taxon>Nostoc</taxon>
    </lineage>
</organism>
<name>A0A367R949_NOSPU</name>
<dbReference type="AlphaFoldDB" id="A0A367R949"/>
<reference evidence="2 3" key="1">
    <citation type="submission" date="2016-04" db="EMBL/GenBank/DDBJ databases">
        <authorList>
            <person name="Evans L.H."/>
            <person name="Alamgir A."/>
            <person name="Owens N."/>
            <person name="Weber N.D."/>
            <person name="Virtaneva K."/>
            <person name="Barbian K."/>
            <person name="Babar A."/>
            <person name="Rosenke K."/>
        </authorList>
    </citation>
    <scope>NUCLEOTIDE SEQUENCE [LARGE SCALE GENOMIC DNA]</scope>
    <source>
        <strain evidence="2">NIES-2108</strain>
    </source>
</reference>
<protein>
    <submittedName>
        <fullName evidence="2">Uncharacterized protein</fullName>
    </submittedName>
</protein>
<dbReference type="EMBL" id="LXQE01000170">
    <property type="protein sequence ID" value="RCJ31942.1"/>
    <property type="molecule type" value="Genomic_DNA"/>
</dbReference>
<evidence type="ECO:0000313" key="3">
    <source>
        <dbReference type="Proteomes" id="UP000252085"/>
    </source>
</evidence>
<evidence type="ECO:0000256" key="1">
    <source>
        <dbReference type="SAM" id="Phobius"/>
    </source>
</evidence>
<proteinExistence type="predicted"/>
<gene>
    <name evidence="2" type="ORF">A6769_29450</name>
</gene>
<keyword evidence="1" id="KW-0812">Transmembrane</keyword>
<comment type="caution">
    <text evidence="2">The sequence shown here is derived from an EMBL/GenBank/DDBJ whole genome shotgun (WGS) entry which is preliminary data.</text>
</comment>
<dbReference type="Proteomes" id="UP000252085">
    <property type="component" value="Unassembled WGS sequence"/>
</dbReference>
<accession>A0A367R949</accession>